<name>A0ABS9V9M8_9BACT</name>
<feature type="transmembrane region" description="Helical" evidence="1">
    <location>
        <begin position="65"/>
        <end position="83"/>
    </location>
</feature>
<organism evidence="2 3">
    <name type="scientific">Belliella alkalica</name>
    <dbReference type="NCBI Taxonomy" id="1730871"/>
    <lineage>
        <taxon>Bacteria</taxon>
        <taxon>Pseudomonadati</taxon>
        <taxon>Bacteroidota</taxon>
        <taxon>Cytophagia</taxon>
        <taxon>Cytophagales</taxon>
        <taxon>Cyclobacteriaceae</taxon>
        <taxon>Belliella</taxon>
    </lineage>
</organism>
<dbReference type="EMBL" id="JAKZGO010000004">
    <property type="protein sequence ID" value="MCH7413137.1"/>
    <property type="molecule type" value="Genomic_DNA"/>
</dbReference>
<keyword evidence="1" id="KW-1133">Transmembrane helix</keyword>
<proteinExistence type="predicted"/>
<evidence type="ECO:0000313" key="2">
    <source>
        <dbReference type="EMBL" id="MCH7413137.1"/>
    </source>
</evidence>
<dbReference type="RefSeq" id="WP_241410689.1">
    <property type="nucleotide sequence ID" value="NZ_JAKZGO010000004.1"/>
</dbReference>
<keyword evidence="1" id="KW-0472">Membrane</keyword>
<evidence type="ECO:0000313" key="3">
    <source>
        <dbReference type="Proteomes" id="UP001165430"/>
    </source>
</evidence>
<dbReference type="InterPro" id="IPR012340">
    <property type="entry name" value="NA-bd_OB-fold"/>
</dbReference>
<keyword evidence="3" id="KW-1185">Reference proteome</keyword>
<dbReference type="Proteomes" id="UP001165430">
    <property type="component" value="Unassembled WGS sequence"/>
</dbReference>
<gene>
    <name evidence="2" type="ORF">MM213_06560</name>
</gene>
<keyword evidence="1" id="KW-0812">Transmembrane</keyword>
<feature type="transmembrane region" description="Helical" evidence="1">
    <location>
        <begin position="14"/>
        <end position="34"/>
    </location>
</feature>
<evidence type="ECO:0000256" key="1">
    <source>
        <dbReference type="SAM" id="Phobius"/>
    </source>
</evidence>
<feature type="transmembrane region" description="Helical" evidence="1">
    <location>
        <begin position="89"/>
        <end position="108"/>
    </location>
</feature>
<sequence length="188" mass="20883">MELFENLDPLLRTFWYVAIPTSLIFVIQTILTFVGGDATDGLEADFEGYLGEVNAPFQLFSLRNLINFLLGFSWTGISFFTSISNKTILILLAIAIGSLFVYLFFLIINQVRKLAEDNSFKLSNTLNRTADVYLTIPGHKKGKGKIMISVNGAFHELDAVTENETIPSGAVVKVVRIDSNNLLIVETL</sequence>
<protein>
    <submittedName>
        <fullName evidence="2">NfeD family protein</fullName>
    </submittedName>
</protein>
<reference evidence="2" key="1">
    <citation type="submission" date="2022-03" db="EMBL/GenBank/DDBJ databases">
        <title>De novo assembled genomes of Belliella spp. (Cyclobacteriaceae) strains.</title>
        <authorList>
            <person name="Szabo A."/>
            <person name="Korponai K."/>
            <person name="Felfoldi T."/>
        </authorList>
    </citation>
    <scope>NUCLEOTIDE SEQUENCE</scope>
    <source>
        <strain evidence="2">DSM 111903</strain>
    </source>
</reference>
<accession>A0ABS9V9M8</accession>
<dbReference type="Gene3D" id="2.40.50.140">
    <property type="entry name" value="Nucleic acid-binding proteins"/>
    <property type="match status" value="1"/>
</dbReference>
<comment type="caution">
    <text evidence="2">The sequence shown here is derived from an EMBL/GenBank/DDBJ whole genome shotgun (WGS) entry which is preliminary data.</text>
</comment>